<keyword evidence="6 9" id="KW-0333">Golgi apparatus</keyword>
<keyword evidence="7" id="KW-0472">Membrane</keyword>
<accession>A0A2T7PRJ7</accession>
<organism evidence="10 11">
    <name type="scientific">Pomacea canaliculata</name>
    <name type="common">Golden apple snail</name>
    <dbReference type="NCBI Taxonomy" id="400727"/>
    <lineage>
        <taxon>Eukaryota</taxon>
        <taxon>Metazoa</taxon>
        <taxon>Spiralia</taxon>
        <taxon>Lophotrochozoa</taxon>
        <taxon>Mollusca</taxon>
        <taxon>Gastropoda</taxon>
        <taxon>Caenogastropoda</taxon>
        <taxon>Architaenioglossa</taxon>
        <taxon>Ampullarioidea</taxon>
        <taxon>Ampullariidae</taxon>
        <taxon>Pomacea</taxon>
    </lineage>
</organism>
<dbReference type="GO" id="GO:0008146">
    <property type="term" value="F:sulfotransferase activity"/>
    <property type="evidence" value="ECO:0007669"/>
    <property type="project" value="InterPro"/>
</dbReference>
<dbReference type="PANTHER" id="PTHR12137">
    <property type="entry name" value="CARBOHYDRATE SULFOTRANSFERASE"/>
    <property type="match status" value="1"/>
</dbReference>
<dbReference type="Proteomes" id="UP000245119">
    <property type="component" value="Linkage Group LG2"/>
</dbReference>
<dbReference type="EC" id="2.8.2.-" evidence="9"/>
<reference evidence="10 11" key="1">
    <citation type="submission" date="2018-04" db="EMBL/GenBank/DDBJ databases">
        <title>The genome of golden apple snail Pomacea canaliculata provides insight into stress tolerance and invasive adaptation.</title>
        <authorList>
            <person name="Liu C."/>
            <person name="Liu B."/>
            <person name="Ren Y."/>
            <person name="Zhang Y."/>
            <person name="Wang H."/>
            <person name="Li S."/>
            <person name="Jiang F."/>
            <person name="Yin L."/>
            <person name="Zhang G."/>
            <person name="Qian W."/>
            <person name="Fan W."/>
        </authorList>
    </citation>
    <scope>NUCLEOTIDE SEQUENCE [LARGE SCALE GENOMIC DNA]</scope>
    <source>
        <strain evidence="10">SZHN2017</strain>
        <tissue evidence="10">Muscle</tissue>
    </source>
</reference>
<sequence length="457" mass="51610">MIWTFTSVNELTALVSPSDTREVCVCVAEVNKVNCSLASHWGQQVVLGRAGEHRILSDTDPVGTEGNGRLAGLSSEAENTCLSELAGRSRGCDLLCAALVVSEASSICITKGRRLRMLHYCLPFTNNSLQLRFVDSRVPVISVEHRYLHCPVAKAASTFWVRFMKVLNETGASPFRVALDQRTSVRRNIQTLRDLASREEKLDFLKSATKAVFVRDPYSRMFSAWVDKAFTPNPFYWTVWGAEAIHTFRKRATSKESFCGSDVTFAEVMALAASGTTFVGKMETFGRDLNRLITCLNVSNKDYFRSKEFRQDYVRDAIEDSVNSPWSWLANITKCMSISEAAKRVWRKLQIRGIISRRFPFPFTEMESSSLLAGEFIEAALSAHRRSTDKDELKTQKEEAMMEAYSTVDSNVLLKLRGVFREDFEMFGYSSTPPGVFDTSSNVYVKKGAFRWDTEWV</sequence>
<proteinExistence type="inferred from homology"/>
<comment type="caution">
    <text evidence="10">The sequence shown here is derived from an EMBL/GenBank/DDBJ whole genome shotgun (WGS) entry which is preliminary data.</text>
</comment>
<dbReference type="GO" id="GO:0000139">
    <property type="term" value="C:Golgi membrane"/>
    <property type="evidence" value="ECO:0007669"/>
    <property type="project" value="UniProtKB-SubCell"/>
</dbReference>
<comment type="subcellular location">
    <subcellularLocation>
        <location evidence="1 9">Golgi apparatus membrane</location>
        <topology evidence="1 9">Single-pass type II membrane protein</topology>
    </subcellularLocation>
</comment>
<evidence type="ECO:0000256" key="8">
    <source>
        <dbReference type="ARBA" id="ARBA00023180"/>
    </source>
</evidence>
<evidence type="ECO:0000256" key="1">
    <source>
        <dbReference type="ARBA" id="ARBA00004323"/>
    </source>
</evidence>
<dbReference type="GO" id="GO:0016051">
    <property type="term" value="P:carbohydrate biosynthetic process"/>
    <property type="evidence" value="ECO:0007669"/>
    <property type="project" value="InterPro"/>
</dbReference>
<dbReference type="Pfam" id="PF03567">
    <property type="entry name" value="Sulfotransfer_2"/>
    <property type="match status" value="1"/>
</dbReference>
<evidence type="ECO:0000256" key="6">
    <source>
        <dbReference type="ARBA" id="ARBA00023034"/>
    </source>
</evidence>
<gene>
    <name evidence="10" type="ORF">C0Q70_03022</name>
</gene>
<keyword evidence="9" id="KW-0119">Carbohydrate metabolism</keyword>
<keyword evidence="11" id="KW-1185">Reference proteome</keyword>
<evidence type="ECO:0000256" key="2">
    <source>
        <dbReference type="ARBA" id="ARBA00006339"/>
    </source>
</evidence>
<evidence type="ECO:0000256" key="3">
    <source>
        <dbReference type="ARBA" id="ARBA00022679"/>
    </source>
</evidence>
<evidence type="ECO:0000313" key="11">
    <source>
        <dbReference type="Proteomes" id="UP000245119"/>
    </source>
</evidence>
<keyword evidence="8 9" id="KW-0325">Glycoprotein</keyword>
<dbReference type="InterPro" id="IPR018011">
    <property type="entry name" value="Carb_sulfotrans_8-10"/>
</dbReference>
<name>A0A2T7PRJ7_POMCA</name>
<evidence type="ECO:0000256" key="9">
    <source>
        <dbReference type="RuleBase" id="RU364020"/>
    </source>
</evidence>
<keyword evidence="4" id="KW-0812">Transmembrane</keyword>
<comment type="similarity">
    <text evidence="2 9">Belongs to the sulfotransferase 2 family.</text>
</comment>
<keyword evidence="5" id="KW-1133">Transmembrane helix</keyword>
<evidence type="ECO:0000256" key="4">
    <source>
        <dbReference type="ARBA" id="ARBA00022692"/>
    </source>
</evidence>
<dbReference type="PANTHER" id="PTHR12137:SF54">
    <property type="entry name" value="CARBOHYDRATE SULFOTRANSFERASE"/>
    <property type="match status" value="1"/>
</dbReference>
<dbReference type="AlphaFoldDB" id="A0A2T7PRJ7"/>
<evidence type="ECO:0000256" key="5">
    <source>
        <dbReference type="ARBA" id="ARBA00022989"/>
    </source>
</evidence>
<dbReference type="EMBL" id="PZQS01000002">
    <property type="protein sequence ID" value="PVD36052.1"/>
    <property type="molecule type" value="Genomic_DNA"/>
</dbReference>
<keyword evidence="9" id="KW-0735">Signal-anchor</keyword>
<dbReference type="InterPro" id="IPR005331">
    <property type="entry name" value="Sulfotransferase"/>
</dbReference>
<evidence type="ECO:0000313" key="10">
    <source>
        <dbReference type="EMBL" id="PVD36052.1"/>
    </source>
</evidence>
<evidence type="ECO:0000256" key="7">
    <source>
        <dbReference type="ARBA" id="ARBA00023136"/>
    </source>
</evidence>
<protein>
    <recommendedName>
        <fullName evidence="9">Carbohydrate sulfotransferase</fullName>
        <ecNumber evidence="9">2.8.2.-</ecNumber>
    </recommendedName>
</protein>
<keyword evidence="3 9" id="KW-0808">Transferase</keyword>
<dbReference type="OrthoDB" id="6117100at2759"/>